<feature type="region of interest" description="Disordered" evidence="1">
    <location>
        <begin position="27"/>
        <end position="59"/>
    </location>
</feature>
<proteinExistence type="predicted"/>
<dbReference type="Proteomes" id="UP000075635">
    <property type="component" value="Unassembled WGS sequence"/>
</dbReference>
<evidence type="ECO:0008006" key="5">
    <source>
        <dbReference type="Google" id="ProtNLM"/>
    </source>
</evidence>
<evidence type="ECO:0000256" key="2">
    <source>
        <dbReference type="SAM" id="SignalP"/>
    </source>
</evidence>
<organism evidence="3 4">
    <name type="scientific">Sorangium cellulosum</name>
    <name type="common">Polyangium cellulosum</name>
    <dbReference type="NCBI Taxonomy" id="56"/>
    <lineage>
        <taxon>Bacteria</taxon>
        <taxon>Pseudomonadati</taxon>
        <taxon>Myxococcota</taxon>
        <taxon>Polyangia</taxon>
        <taxon>Polyangiales</taxon>
        <taxon>Polyangiaceae</taxon>
        <taxon>Sorangium</taxon>
    </lineage>
</organism>
<sequence length="259" mass="26389">MRASSFRSSALPRLALLVGSILAAPACESAPKPPEPGAAATAASVAEAPAEPPKPKGMPELLVDSMGPYLGGQRVDLAQKEGPEKLAKAIRALPIEGKPVALIADKKAKPSAVAAVVTELGAAGAPQVIIKTDGRDDLPKEITVVPEGRVSKPPACAVSTMVMKDLATAIWPFGGGMGKRQRKGLAGPDLSNTGEQLTKDIAACSASVAFFSADDEVPWEMAHNLAGTVIASDAKKKLSTLVLLRAAPVAGRPVQLGGG</sequence>
<feature type="chain" id="PRO_5007567685" description="Biopolymer transporter ExbD" evidence="2">
    <location>
        <begin position="24"/>
        <end position="259"/>
    </location>
</feature>
<gene>
    <name evidence="3" type="ORF">BE17_13170</name>
</gene>
<keyword evidence="2" id="KW-0732">Signal</keyword>
<reference evidence="3 4" key="1">
    <citation type="submission" date="2014-02" db="EMBL/GenBank/DDBJ databases">
        <title>The small core and large imbalanced accessory genome model reveals a collaborative survival strategy of Sorangium cellulosum strains in nature.</title>
        <authorList>
            <person name="Han K."/>
            <person name="Peng R."/>
            <person name="Blom J."/>
            <person name="Li Y.-Z."/>
        </authorList>
    </citation>
    <scope>NUCLEOTIDE SEQUENCE [LARGE SCALE GENOMIC DNA]</scope>
    <source>
        <strain evidence="3 4">So0011-07</strain>
    </source>
</reference>
<accession>A0A150R4F0</accession>
<evidence type="ECO:0000313" key="3">
    <source>
        <dbReference type="EMBL" id="KYF75023.1"/>
    </source>
</evidence>
<evidence type="ECO:0000313" key="4">
    <source>
        <dbReference type="Proteomes" id="UP000075635"/>
    </source>
</evidence>
<feature type="signal peptide" evidence="2">
    <location>
        <begin position="1"/>
        <end position="23"/>
    </location>
</feature>
<comment type="caution">
    <text evidence="3">The sequence shown here is derived from an EMBL/GenBank/DDBJ whole genome shotgun (WGS) entry which is preliminary data.</text>
</comment>
<evidence type="ECO:0000256" key="1">
    <source>
        <dbReference type="SAM" id="MobiDB-lite"/>
    </source>
</evidence>
<feature type="compositionally biased region" description="Low complexity" evidence="1">
    <location>
        <begin position="37"/>
        <end position="49"/>
    </location>
</feature>
<name>A0A150R4F0_SORCE</name>
<dbReference type="AlphaFoldDB" id="A0A150R4F0"/>
<dbReference type="EMBL" id="JEMB01003168">
    <property type="protein sequence ID" value="KYF75023.1"/>
    <property type="molecule type" value="Genomic_DNA"/>
</dbReference>
<protein>
    <recommendedName>
        <fullName evidence="5">Biopolymer transporter ExbD</fullName>
    </recommendedName>
</protein>